<protein>
    <submittedName>
        <fullName evidence="1">Glutamine amidotransferase class-I</fullName>
    </submittedName>
</protein>
<comment type="caution">
    <text evidence="1">The sequence shown here is derived from an EMBL/GenBank/DDBJ whole genome shotgun (WGS) entry which is preliminary data.</text>
</comment>
<evidence type="ECO:0000313" key="1">
    <source>
        <dbReference type="EMBL" id="EPR86239.1"/>
    </source>
</evidence>
<dbReference type="Proteomes" id="UP000018420">
    <property type="component" value="Unassembled WGS sequence"/>
</dbReference>
<dbReference type="InterPro" id="IPR029062">
    <property type="entry name" value="Class_I_gatase-like"/>
</dbReference>
<reference evidence="1 2" key="1">
    <citation type="submission" date="2013-05" db="EMBL/GenBank/DDBJ databases">
        <title>Genome assembly of Acinetobacter junii MTCC 11364.</title>
        <authorList>
            <person name="Khatri I."/>
            <person name="Singh N.K."/>
            <person name="Subramanian S."/>
            <person name="Mayilraj S."/>
        </authorList>
    </citation>
    <scope>NUCLEOTIDE SEQUENCE [LARGE SCALE GENOMIC DNA]</scope>
    <source>
        <strain evidence="1 2">MTCC 11364</strain>
    </source>
</reference>
<name>S7Y4Z5_ACIJU</name>
<gene>
    <name evidence="1" type="ORF">L292_2752</name>
</gene>
<sequence length="69" mass="8018">MGLNILALQFHAEVDPHTFERWLIGHTAELNQAQVDILTLRQENTYYGKPLQEKASLLLRDWFSNLIPV</sequence>
<dbReference type="PATRIC" id="fig|1330047.3.peg.1353"/>
<accession>S7Y4Z5</accession>
<keyword evidence="1" id="KW-0315">Glutamine amidotransferase</keyword>
<dbReference type="GO" id="GO:0016740">
    <property type="term" value="F:transferase activity"/>
    <property type="evidence" value="ECO:0007669"/>
    <property type="project" value="UniProtKB-KW"/>
</dbReference>
<organism evidence="1 2">
    <name type="scientific">Acinetobacter junii CIP 107470 = MTCC 11364</name>
    <dbReference type="NCBI Taxonomy" id="1217666"/>
    <lineage>
        <taxon>Bacteria</taxon>
        <taxon>Pseudomonadati</taxon>
        <taxon>Pseudomonadota</taxon>
        <taxon>Gammaproteobacteria</taxon>
        <taxon>Moraxellales</taxon>
        <taxon>Moraxellaceae</taxon>
        <taxon>Acinetobacter</taxon>
    </lineage>
</organism>
<dbReference type="Gene3D" id="3.40.50.880">
    <property type="match status" value="1"/>
</dbReference>
<dbReference type="AlphaFoldDB" id="S7Y4Z5"/>
<proteinExistence type="predicted"/>
<keyword evidence="1" id="KW-0808">Transferase</keyword>
<dbReference type="EMBL" id="ASYZ01000069">
    <property type="protein sequence ID" value="EPR86239.1"/>
    <property type="molecule type" value="Genomic_DNA"/>
</dbReference>
<evidence type="ECO:0000313" key="2">
    <source>
        <dbReference type="Proteomes" id="UP000018420"/>
    </source>
</evidence>